<comment type="caution">
    <text evidence="2">The sequence shown here is derived from an EMBL/GenBank/DDBJ whole genome shotgun (WGS) entry which is preliminary data.</text>
</comment>
<keyword evidence="2" id="KW-0808">Transferase</keyword>
<sequence length="102" mass="11423">MVPGLVLMRQRPGTAHGVMFMTLEDETGTANIIIWKDRAEAQRRIVIGVNAVACHGTLQREGEVIHVVMQRLEDITNMMRSIAVSEEEEGSVAPRLKARDFH</sequence>
<dbReference type="eggNOG" id="COG0587">
    <property type="taxonomic scope" value="Bacteria"/>
</dbReference>
<gene>
    <name evidence="2" type="ORF">ASAP_1002</name>
</gene>
<evidence type="ECO:0000259" key="1">
    <source>
        <dbReference type="Pfam" id="PF01336"/>
    </source>
</evidence>
<dbReference type="Proteomes" id="UP000027583">
    <property type="component" value="Unassembled WGS sequence"/>
</dbReference>
<reference evidence="2 3" key="2">
    <citation type="journal article" date="2014" name="PLoS ONE">
        <title>Evolution of mitochondria reconstructed from the energy metabolism of living bacteria.</title>
        <authorList>
            <person name="Degli Esposti M."/>
            <person name="Chouaia B."/>
            <person name="Comandatore F."/>
            <person name="Crotti E."/>
            <person name="Sassera D."/>
            <person name="Lievens P.M."/>
            <person name="Daffonchio D."/>
            <person name="Bandi C."/>
        </authorList>
    </citation>
    <scope>NUCLEOTIDE SEQUENCE [LARGE SCALE GENOMIC DNA]</scope>
    <source>
        <strain evidence="2 3">SF2.1</strain>
    </source>
</reference>
<dbReference type="CDD" id="cd04485">
    <property type="entry name" value="DnaE_OBF"/>
    <property type="match status" value="1"/>
</dbReference>
<organism evidence="2 3">
    <name type="scientific">Asaia bogorensis</name>
    <dbReference type="NCBI Taxonomy" id="91915"/>
    <lineage>
        <taxon>Bacteria</taxon>
        <taxon>Pseudomonadati</taxon>
        <taxon>Pseudomonadota</taxon>
        <taxon>Alphaproteobacteria</taxon>
        <taxon>Acetobacterales</taxon>
        <taxon>Acetobacteraceae</taxon>
        <taxon>Asaia</taxon>
    </lineage>
</organism>
<dbReference type="GO" id="GO:0003887">
    <property type="term" value="F:DNA-directed DNA polymerase activity"/>
    <property type="evidence" value="ECO:0007669"/>
    <property type="project" value="UniProtKB-EC"/>
</dbReference>
<dbReference type="GO" id="GO:0003676">
    <property type="term" value="F:nucleic acid binding"/>
    <property type="evidence" value="ECO:0007669"/>
    <property type="project" value="InterPro"/>
</dbReference>
<dbReference type="AlphaFoldDB" id="A0A060QJR4"/>
<evidence type="ECO:0000313" key="2">
    <source>
        <dbReference type="EMBL" id="CDG39047.1"/>
    </source>
</evidence>
<dbReference type="Pfam" id="PF01336">
    <property type="entry name" value="tRNA_anti-codon"/>
    <property type="match status" value="1"/>
</dbReference>
<evidence type="ECO:0000313" key="3">
    <source>
        <dbReference type="Proteomes" id="UP000027583"/>
    </source>
</evidence>
<reference evidence="2 3" key="1">
    <citation type="journal article" date="2014" name="Genome Biol. Evol.">
        <title>Acetic acid bacteria genomes reveal functional traits for adaptation to life in insect guts.</title>
        <authorList>
            <person name="Chouaia B."/>
            <person name="Gaiarsa S."/>
            <person name="Crotti E."/>
            <person name="Comandatore F."/>
            <person name="Degli Esposti M."/>
            <person name="Ricci I."/>
            <person name="Alma A."/>
            <person name="Favia G."/>
            <person name="Bandi C."/>
            <person name="Daffonchio D."/>
        </authorList>
    </citation>
    <scope>NUCLEOTIDE SEQUENCE [LARGE SCALE GENOMIC DNA]</scope>
    <source>
        <strain evidence="2 3">SF2.1</strain>
    </source>
</reference>
<dbReference type="EMBL" id="CBLX010000007">
    <property type="protein sequence ID" value="CDG39047.1"/>
    <property type="molecule type" value="Genomic_DNA"/>
</dbReference>
<dbReference type="EC" id="2.7.7.7" evidence="2"/>
<protein>
    <submittedName>
        <fullName evidence="2">DNA polymerase III, alpha subunit</fullName>
        <ecNumber evidence="2">2.7.7.7</ecNumber>
    </submittedName>
</protein>
<name>A0A060QJR4_9PROT</name>
<proteinExistence type="predicted"/>
<keyword evidence="2" id="KW-0548">Nucleotidyltransferase</keyword>
<accession>A0A060QJR4</accession>
<feature type="domain" description="OB" evidence="1">
    <location>
        <begin position="9"/>
        <end position="74"/>
    </location>
</feature>
<dbReference type="InterPro" id="IPR004365">
    <property type="entry name" value="NA-bd_OB_tRNA"/>
</dbReference>